<accession>A0A2A9G391</accession>
<name>A0A2A9G391_9PSEU</name>
<reference evidence="1 2" key="1">
    <citation type="submission" date="2017-10" db="EMBL/GenBank/DDBJ databases">
        <title>Sequencing the genomes of 1000 actinobacteria strains.</title>
        <authorList>
            <person name="Klenk H.-P."/>
        </authorList>
    </citation>
    <scope>NUCLEOTIDE SEQUENCE [LARGE SCALE GENOMIC DNA]</scope>
    <source>
        <strain evidence="1 2">DSM 46092</strain>
    </source>
</reference>
<sequence>MPTISAAVREQDFPDNDLGAIFASLFAPEWEHWAFGGEADPHGLAFVHHWEPRAGSTRCADVVILDGEPRSITWRAVLVAEDDSPMVPEFVTWFSIGGLNGPVEELLRLPAPGMADAPECRVVASETLRVPAVWWNSGAQLIRAGRRRVARRPRRGRPRERSPPILMADASAVFHPRILEIKLPKVMDKLGKQLNRLRISGWTMYYFGRGGQALGLGAVNRGDAYADVI</sequence>
<dbReference type="Proteomes" id="UP000243542">
    <property type="component" value="Unassembled WGS sequence"/>
</dbReference>
<evidence type="ECO:0000313" key="1">
    <source>
        <dbReference type="EMBL" id="PFG57119.1"/>
    </source>
</evidence>
<evidence type="ECO:0000313" key="2">
    <source>
        <dbReference type="Proteomes" id="UP000243542"/>
    </source>
</evidence>
<gene>
    <name evidence="1" type="ORF">ATK36_0678</name>
</gene>
<protein>
    <submittedName>
        <fullName evidence="1">Uncharacterized protein</fullName>
    </submittedName>
</protein>
<organism evidence="1 2">
    <name type="scientific">Amycolatopsis sulphurea</name>
    <dbReference type="NCBI Taxonomy" id="76022"/>
    <lineage>
        <taxon>Bacteria</taxon>
        <taxon>Bacillati</taxon>
        <taxon>Actinomycetota</taxon>
        <taxon>Actinomycetes</taxon>
        <taxon>Pseudonocardiales</taxon>
        <taxon>Pseudonocardiaceae</taxon>
        <taxon>Amycolatopsis</taxon>
    </lineage>
</organism>
<keyword evidence="2" id="KW-1185">Reference proteome</keyword>
<proteinExistence type="predicted"/>
<dbReference type="AlphaFoldDB" id="A0A2A9G391"/>
<comment type="caution">
    <text evidence="1">The sequence shown here is derived from an EMBL/GenBank/DDBJ whole genome shotgun (WGS) entry which is preliminary data.</text>
</comment>
<dbReference type="EMBL" id="PDJK01000001">
    <property type="protein sequence ID" value="PFG57119.1"/>
    <property type="molecule type" value="Genomic_DNA"/>
</dbReference>